<comment type="similarity">
    <text evidence="4">Belongs to the SMC family. SMC6 subfamily.</text>
</comment>
<dbReference type="PROSITE" id="PS50835">
    <property type="entry name" value="IG_LIKE"/>
    <property type="match status" value="1"/>
</dbReference>
<evidence type="ECO:0000256" key="21">
    <source>
        <dbReference type="SAM" id="Coils"/>
    </source>
</evidence>
<dbReference type="Gene3D" id="1.20.1070.10">
    <property type="entry name" value="Rhodopsin 7-helix transmembrane proteins"/>
    <property type="match status" value="1"/>
</dbReference>
<dbReference type="FunFam" id="1.20.1070.10:FF:000058">
    <property type="entry name" value="Adhesion G protein-coupled receptor F5"/>
    <property type="match status" value="1"/>
</dbReference>
<keyword evidence="11" id="KW-0779">Telomere</keyword>
<evidence type="ECO:0000256" key="22">
    <source>
        <dbReference type="SAM" id="MobiDB-lite"/>
    </source>
</evidence>
<dbReference type="GO" id="GO:0016887">
    <property type="term" value="F:ATP hydrolysis activity"/>
    <property type="evidence" value="ECO:0007669"/>
    <property type="project" value="InterPro"/>
</dbReference>
<organism evidence="28 29">
    <name type="scientific">Tachysurus vachellii</name>
    <name type="common">Darkbarbel catfish</name>
    <name type="synonym">Pelteobagrus vachellii</name>
    <dbReference type="NCBI Taxonomy" id="175792"/>
    <lineage>
        <taxon>Eukaryota</taxon>
        <taxon>Metazoa</taxon>
        <taxon>Chordata</taxon>
        <taxon>Craniata</taxon>
        <taxon>Vertebrata</taxon>
        <taxon>Euteleostomi</taxon>
        <taxon>Actinopterygii</taxon>
        <taxon>Neopterygii</taxon>
        <taxon>Teleostei</taxon>
        <taxon>Ostariophysi</taxon>
        <taxon>Siluriformes</taxon>
        <taxon>Bagridae</taxon>
        <taxon>Tachysurus</taxon>
    </lineage>
</organism>
<keyword evidence="7 23" id="KW-0812">Transmembrane</keyword>
<accession>A0AA88MRR0</accession>
<evidence type="ECO:0000259" key="27">
    <source>
        <dbReference type="PROSITE" id="PS50835"/>
    </source>
</evidence>
<dbReference type="SUPFAM" id="SSF52540">
    <property type="entry name" value="P-loop containing nucleoside triphosphate hydrolases"/>
    <property type="match status" value="1"/>
</dbReference>
<dbReference type="PRINTS" id="PR00249">
    <property type="entry name" value="GPCRSECRETIN"/>
</dbReference>
<evidence type="ECO:0000256" key="4">
    <source>
        <dbReference type="ARBA" id="ARBA00006793"/>
    </source>
</evidence>
<keyword evidence="8" id="KW-0547">Nucleotide-binding</keyword>
<evidence type="ECO:0000256" key="8">
    <source>
        <dbReference type="ARBA" id="ARBA00022741"/>
    </source>
</evidence>
<protein>
    <recommendedName>
        <fullName evidence="20">Structural maintenance of chromosomes protein 6</fullName>
    </recommendedName>
</protein>
<feature type="transmembrane region" description="Helical" evidence="23">
    <location>
        <begin position="867"/>
        <end position="890"/>
    </location>
</feature>
<feature type="transmembrane region" description="Helical" evidence="23">
    <location>
        <begin position="788"/>
        <end position="811"/>
    </location>
</feature>
<keyword evidence="12 23" id="KW-1133">Transmembrane helix</keyword>
<evidence type="ECO:0000256" key="14">
    <source>
        <dbReference type="ARBA" id="ARBA00023136"/>
    </source>
</evidence>
<evidence type="ECO:0000256" key="15">
    <source>
        <dbReference type="ARBA" id="ARBA00023157"/>
    </source>
</evidence>
<evidence type="ECO:0000256" key="20">
    <source>
        <dbReference type="ARBA" id="ARBA00069480"/>
    </source>
</evidence>
<keyword evidence="15" id="KW-1015">Disulfide bond</keyword>
<proteinExistence type="inferred from homology"/>
<dbReference type="EMBL" id="JAVHJS010000011">
    <property type="protein sequence ID" value="KAK2843501.1"/>
    <property type="molecule type" value="Genomic_DNA"/>
</dbReference>
<gene>
    <name evidence="28" type="ORF">Q7C36_011716</name>
</gene>
<dbReference type="GO" id="GO:0016020">
    <property type="term" value="C:membrane"/>
    <property type="evidence" value="ECO:0007669"/>
    <property type="project" value="UniProtKB-SubCell"/>
</dbReference>
<dbReference type="InterPro" id="IPR017981">
    <property type="entry name" value="GPCR_2-like_7TM"/>
</dbReference>
<evidence type="ECO:0000256" key="16">
    <source>
        <dbReference type="ARBA" id="ARBA00023172"/>
    </source>
</evidence>
<dbReference type="Gene3D" id="3.40.50.300">
    <property type="entry name" value="P-loop containing nucleotide triphosphate hydrolases"/>
    <property type="match status" value="2"/>
</dbReference>
<evidence type="ECO:0000256" key="3">
    <source>
        <dbReference type="ARBA" id="ARBA00004574"/>
    </source>
</evidence>
<comment type="similarity">
    <text evidence="5">Belongs to the G-protein coupled receptor 2 family. Adhesion G-protein coupled receptor (ADGR) subfamily.</text>
</comment>
<keyword evidence="6" id="KW-0158">Chromosome</keyword>
<feature type="coiled-coil region" evidence="21">
    <location>
        <begin position="1297"/>
        <end position="1393"/>
    </location>
</feature>
<dbReference type="GO" id="GO:0030915">
    <property type="term" value="C:Smc5-Smc6 complex"/>
    <property type="evidence" value="ECO:0007669"/>
    <property type="project" value="TreeGrafter"/>
</dbReference>
<keyword evidence="16" id="KW-0233">DNA recombination</keyword>
<feature type="region of interest" description="Disordered" evidence="22">
    <location>
        <begin position="2073"/>
        <end position="2093"/>
    </location>
</feature>
<evidence type="ECO:0000259" key="26">
    <source>
        <dbReference type="PROSITE" id="PS50261"/>
    </source>
</evidence>
<evidence type="ECO:0000256" key="7">
    <source>
        <dbReference type="ARBA" id="ARBA00022692"/>
    </source>
</evidence>
<evidence type="ECO:0000256" key="1">
    <source>
        <dbReference type="ARBA" id="ARBA00004123"/>
    </source>
</evidence>
<feature type="domain" description="G-protein coupled receptors family 2 profile 2" evidence="26">
    <location>
        <begin position="707"/>
        <end position="970"/>
    </location>
</feature>
<evidence type="ECO:0000256" key="2">
    <source>
        <dbReference type="ARBA" id="ARBA00004141"/>
    </source>
</evidence>
<evidence type="ECO:0000256" key="9">
    <source>
        <dbReference type="ARBA" id="ARBA00022763"/>
    </source>
</evidence>
<feature type="domain" description="Ig-like" evidence="27">
    <location>
        <begin position="299"/>
        <end position="392"/>
    </location>
</feature>
<feature type="transmembrane region" description="Helical" evidence="23">
    <location>
        <begin position="748"/>
        <end position="768"/>
    </location>
</feature>
<dbReference type="Pfam" id="PF00002">
    <property type="entry name" value="7tm_2"/>
    <property type="match status" value="1"/>
</dbReference>
<dbReference type="InterPro" id="IPR000832">
    <property type="entry name" value="GPCR_2_secretin-like"/>
</dbReference>
<dbReference type="PANTHER" id="PTHR19306">
    <property type="entry name" value="STRUCTURAL MAINTENANCE OF CHROMOSOMES 5,6 SMC5, SMC6"/>
    <property type="match status" value="1"/>
</dbReference>
<name>A0AA88MRR0_TACVA</name>
<evidence type="ECO:0000256" key="6">
    <source>
        <dbReference type="ARBA" id="ARBA00022454"/>
    </source>
</evidence>
<evidence type="ECO:0000313" key="28">
    <source>
        <dbReference type="EMBL" id="KAK2843501.1"/>
    </source>
</evidence>
<evidence type="ECO:0000256" key="11">
    <source>
        <dbReference type="ARBA" id="ARBA00022895"/>
    </source>
</evidence>
<dbReference type="GO" id="GO:0035861">
    <property type="term" value="C:site of double-strand break"/>
    <property type="evidence" value="ECO:0007669"/>
    <property type="project" value="TreeGrafter"/>
</dbReference>
<feature type="chain" id="PRO_5041662360" description="Structural maintenance of chromosomes protein 6" evidence="24">
    <location>
        <begin position="26"/>
        <end position="2093"/>
    </location>
</feature>
<feature type="domain" description="GAIN-B" evidence="25">
    <location>
        <begin position="557"/>
        <end position="703"/>
    </location>
</feature>
<dbReference type="Proteomes" id="UP001187315">
    <property type="component" value="Unassembled WGS sequence"/>
</dbReference>
<feature type="region of interest" description="Disordered" evidence="22">
    <location>
        <begin position="1799"/>
        <end position="1821"/>
    </location>
</feature>
<feature type="transmembrane region" description="Helical" evidence="23">
    <location>
        <begin position="911"/>
        <end position="934"/>
    </location>
</feature>
<evidence type="ECO:0000256" key="19">
    <source>
        <dbReference type="ARBA" id="ARBA00023242"/>
    </source>
</evidence>
<feature type="coiled-coil region" evidence="21">
    <location>
        <begin position="1417"/>
        <end position="1451"/>
    </location>
</feature>
<feature type="region of interest" description="Disordered" evidence="22">
    <location>
        <begin position="1746"/>
        <end position="1766"/>
    </location>
</feature>
<dbReference type="Pfam" id="PF13476">
    <property type="entry name" value="AAA_23"/>
    <property type="match status" value="1"/>
</dbReference>
<evidence type="ECO:0000256" key="10">
    <source>
        <dbReference type="ARBA" id="ARBA00022840"/>
    </source>
</evidence>
<keyword evidence="9" id="KW-0227">DNA damage</keyword>
<feature type="transmembrane region" description="Helical" evidence="23">
    <location>
        <begin position="818"/>
        <end position="841"/>
    </location>
</feature>
<feature type="signal peptide" evidence="24">
    <location>
        <begin position="1"/>
        <end position="25"/>
    </location>
</feature>
<dbReference type="GO" id="GO:0004930">
    <property type="term" value="F:G protein-coupled receptor activity"/>
    <property type="evidence" value="ECO:0007669"/>
    <property type="project" value="InterPro"/>
</dbReference>
<keyword evidence="18" id="KW-0234">DNA repair</keyword>
<evidence type="ECO:0000256" key="12">
    <source>
        <dbReference type="ARBA" id="ARBA00022989"/>
    </source>
</evidence>
<evidence type="ECO:0000256" key="24">
    <source>
        <dbReference type="SAM" id="SignalP"/>
    </source>
</evidence>
<feature type="compositionally biased region" description="Acidic residues" evidence="22">
    <location>
        <begin position="1746"/>
        <end position="1761"/>
    </location>
</feature>
<evidence type="ECO:0000256" key="5">
    <source>
        <dbReference type="ARBA" id="ARBA00007343"/>
    </source>
</evidence>
<comment type="caution">
    <text evidence="28">The sequence shown here is derived from an EMBL/GenBank/DDBJ whole genome shotgun (WGS) entry which is preliminary data.</text>
</comment>
<evidence type="ECO:0000256" key="17">
    <source>
        <dbReference type="ARBA" id="ARBA00023180"/>
    </source>
</evidence>
<dbReference type="GO" id="GO:0000724">
    <property type="term" value="P:double-strand break repair via homologous recombination"/>
    <property type="evidence" value="ECO:0007669"/>
    <property type="project" value="TreeGrafter"/>
</dbReference>
<evidence type="ECO:0000256" key="23">
    <source>
        <dbReference type="SAM" id="Phobius"/>
    </source>
</evidence>
<reference evidence="28" key="1">
    <citation type="submission" date="2023-08" db="EMBL/GenBank/DDBJ databases">
        <title>Pelteobagrus vachellii genome.</title>
        <authorList>
            <person name="Liu H."/>
        </authorList>
    </citation>
    <scope>NUCLEOTIDE SEQUENCE</scope>
    <source>
        <strain evidence="28">PRFRI_2022a</strain>
        <tissue evidence="28">Muscle</tissue>
    </source>
</reference>
<dbReference type="PROSITE" id="PS50221">
    <property type="entry name" value="GAIN_B"/>
    <property type="match status" value="1"/>
</dbReference>
<evidence type="ECO:0000313" key="29">
    <source>
        <dbReference type="Proteomes" id="UP001187315"/>
    </source>
</evidence>
<dbReference type="InterPro" id="IPR057244">
    <property type="entry name" value="GAIN_B"/>
</dbReference>
<keyword evidence="17" id="KW-0325">Glycoprotein</keyword>
<evidence type="ECO:0000259" key="25">
    <source>
        <dbReference type="PROSITE" id="PS50221"/>
    </source>
</evidence>
<dbReference type="FunFam" id="3.40.50.300:FF:000959">
    <property type="entry name" value="structural maintenance of chromosomes protein 6"/>
    <property type="match status" value="1"/>
</dbReference>
<dbReference type="GO" id="GO:0005524">
    <property type="term" value="F:ATP binding"/>
    <property type="evidence" value="ECO:0007669"/>
    <property type="project" value="UniProtKB-KW"/>
</dbReference>
<keyword evidence="19" id="KW-0539">Nucleus</keyword>
<dbReference type="GO" id="GO:0000781">
    <property type="term" value="C:chromosome, telomeric region"/>
    <property type="evidence" value="ECO:0007669"/>
    <property type="project" value="UniProtKB-SubCell"/>
</dbReference>
<keyword evidence="29" id="KW-1185">Reference proteome</keyword>
<dbReference type="InterPro" id="IPR038729">
    <property type="entry name" value="Rad50/SbcC_AAA"/>
</dbReference>
<feature type="transmembrane region" description="Helical" evidence="23">
    <location>
        <begin position="715"/>
        <end position="736"/>
    </location>
</feature>
<dbReference type="GO" id="GO:0003697">
    <property type="term" value="F:single-stranded DNA binding"/>
    <property type="evidence" value="ECO:0007669"/>
    <property type="project" value="TreeGrafter"/>
</dbReference>
<dbReference type="PROSITE" id="PS50261">
    <property type="entry name" value="G_PROTEIN_RECEP_F2_4"/>
    <property type="match status" value="1"/>
</dbReference>
<dbReference type="PANTHER" id="PTHR19306:SF8">
    <property type="entry name" value="STRUCTURAL MAINTENANCE OF CHROMOSOMES PROTEIN 6 ISOFORM X4"/>
    <property type="match status" value="1"/>
</dbReference>
<keyword evidence="24" id="KW-0732">Signal</keyword>
<keyword evidence="13 21" id="KW-0175">Coiled coil</keyword>
<comment type="subcellular location">
    <subcellularLocation>
        <location evidence="3">Chromosome</location>
        <location evidence="3">Telomere</location>
    </subcellularLocation>
    <subcellularLocation>
        <location evidence="2">Membrane</location>
        <topology evidence="2">Multi-pass membrane protein</topology>
    </subcellularLocation>
    <subcellularLocation>
        <location evidence="1">Nucleus</location>
    </subcellularLocation>
</comment>
<keyword evidence="14 23" id="KW-0472">Membrane</keyword>
<dbReference type="GO" id="GO:0005634">
    <property type="term" value="C:nucleus"/>
    <property type="evidence" value="ECO:0007669"/>
    <property type="project" value="UniProtKB-SubCell"/>
</dbReference>
<dbReference type="GO" id="GO:0007166">
    <property type="term" value="P:cell surface receptor signaling pathway"/>
    <property type="evidence" value="ECO:0007669"/>
    <property type="project" value="InterPro"/>
</dbReference>
<keyword evidence="10" id="KW-0067">ATP-binding</keyword>
<dbReference type="InterPro" id="IPR027417">
    <property type="entry name" value="P-loop_NTPase"/>
</dbReference>
<dbReference type="InterPro" id="IPR007110">
    <property type="entry name" value="Ig-like_dom"/>
</dbReference>
<sequence>MKCCGGIILILLGLCIQVANNTTQAYYFNLQIESSAFENFTRLLGNITEFMVDQAKLTNITITTDCHFNNCTCNPSYTWSGDVCAMHPNCCQHNICPTNAMCLHKDRVYVNGSFTIQNRTFPSTINGTLQLQENLTANMMLFYSTMNWFDSLSISNLSPGSIIGNLVMLINGPFDMNQFLTLTTILQTELNAIFNITTTGFIKIEAPAMIGYNTSAKVKCTTPLDTLDDVKWYIQKDTNKQRITNGTEATVSMDLLTSIVYITHTSEVWNGIFICDYTSKDYSRIIHRASVYLDVALLPQIFIISDPQFPKCKGPNFVNKIDIQVKCIIDNSTEPYNVTFWSKEGQILYSIFTKTTTIYTTSIYCTDQNEQYVVSCTFQNRANNTRSETVIIPVIYPHSVVCLEGGGWPEAKANYTAKMQCNTNEVGSQSRLCKATTSIGNYEPVNSQCVNSDLWTLLIQTQNLQKGCGLVEDNANNLFSLLKTTSEDQVINTFQNINVSVNVFDTLNDASQRQNSTFSKYMITDFVKSTSNLLNDSLLDNWQSVETNTLPIIFLKAVEGVVSRINVSMEKPYEEKNVQLMICNTSLSTCSNESNVNFMDGKATETVYQTRINNLYNLLPKYHKDTVPSEFILSVTSNKSSKISMNFPKQRLPNHKIFCVFFNFTTNKWSDDGCTWGGVLNPNICICNHFSAFTSLMSTTPVELIYLDKITYTGLGFSICSLVLCLAIEFVVWNTVVKSNISHFRHTVLVNIALCLLLAHCSFLASSTKNSTLSQWCMTLTVLKHFCFLAVFFWMLCMSMGLLHQIIFVFVQLRKKVYLGLCFFLGYVCPLFIVIGAVITYGTGSINSYYVNETCWLKYEGELQGSIHSFVIPVGVIVLVNMFTMVVVISRILKPTLSEGKSYDEKEVVRSVIRTVVLLTPTLGITWIFGFFILSVDLTYEPFAQIVNYGFTVFNSFQGFFILLTGCFGEKKVRDALFMRMRSQHSAHYTIGRNLRFQARGSGPIYMMNKRKTNVQHAQRPAKARRIEGTANGLEDEDIDEEAGFYPEHHFTTSSAGDIGVIESITLKNFMSHHLLGPFQFGPNVNFIVGNNGSGKSAILTALIVGLGGKATTTNRGASLKSFVKYGESSAEVTVKLRNRGSDAYKGDVYGDYISVEQRITSDGCRTSKIKNKSGYIVSTKKEELTAILDHFNIQVDNPVSILNQEMSKQFLHSKSEADKYKFFMKATLLEQMKRDYIHIKQTKALTRDQVERQEECLRDLRQLFLQKKEKYESLATLEKMRQSLEDLQKKMAWALVGEKEREVQQLKDQIDKVQNDERNEQKLQLCRSKVSATEKKLQDIQQKLGKIKEEDECLAEECRKLKEEAKLKSKDQKNQEVVYFRAENKLKQLEKEQCLLRERINKINNSNGRRNHEAEQTQQMKKISAMKKQLEKLETESTTLNQEIKDKQQALFKGREECDKLSMEEKNIQVSLESKLKRKNQLTASRSNRLRRFGDRMPELMESIDKAYAQGRFIKKPVGPIGACIRLQDPSLAVAVESCLRSFMKTFCCDNYKDERVLQELMSPHFPKSSRPQIVVCSFSDQVYNVQHRAVRHPEFPSVLDSLIIENPVIVNCLIDMRSIECILIIKENAVARRVMQMQRPPVNCREAFTADGDQVFTNRYYTPEQEVMVKYLGGDPEAEIRLVQSEVENHQAQLNRFQLHLNSVRQDIYSMEEKLRSAKIACKKNQESMNRVKASIIELENVEETQAEDVSSLEEEGQENEQKIELERKNVKEAKRELDKHNKAITDLDRKYMDVKNKREQLSDESDQMKEEQGKAEAERNKLEQTLKILEGKVKTHQDNIKVMRENLTCKEKEKQDIEAQAKEICPVSQRPDRSAKSIDTEITRLRLKISSHESTHGNQEQVIREYAEAHSNYKNKSSQLRDLKKFIDRLDNIMTDRQARYKTLRRSLSVRCKLYFNNFLIKLNCCGSMMFDHNNETLSISVKPPGRENDKINDMRSLSGGERSFSTVCFILSLWEITESPFRCLDEFDVYMDMHNRRISLDLLLELSERQHLRQFIFITPLTTSHLPESNHIKIHQLQDPDRETETSDG</sequence>
<evidence type="ECO:0000256" key="13">
    <source>
        <dbReference type="ARBA" id="ARBA00023054"/>
    </source>
</evidence>
<dbReference type="GO" id="GO:0003684">
    <property type="term" value="F:damaged DNA binding"/>
    <property type="evidence" value="ECO:0007669"/>
    <property type="project" value="TreeGrafter"/>
</dbReference>
<evidence type="ECO:0000256" key="18">
    <source>
        <dbReference type="ARBA" id="ARBA00023204"/>
    </source>
</evidence>